<dbReference type="Proteomes" id="UP000597617">
    <property type="component" value="Unassembled WGS sequence"/>
</dbReference>
<dbReference type="Gene3D" id="1.10.1200.10">
    <property type="entry name" value="ACP-like"/>
    <property type="match status" value="1"/>
</dbReference>
<name>A0ABS0ILU4_9BACT</name>
<gene>
    <name evidence="1" type="ORF">I2I05_18265</name>
</gene>
<dbReference type="RefSeq" id="WP_196283692.1">
    <property type="nucleotide sequence ID" value="NZ_JADQDQ010000011.1"/>
</dbReference>
<comment type="caution">
    <text evidence="1">The sequence shown here is derived from an EMBL/GenBank/DDBJ whole genome shotgun (WGS) entry which is preliminary data.</text>
</comment>
<protein>
    <submittedName>
        <fullName evidence="1">Acyl carrier protein</fullName>
    </submittedName>
</protein>
<accession>A0ABS0ILU4</accession>
<keyword evidence="2" id="KW-1185">Reference proteome</keyword>
<dbReference type="InterPro" id="IPR036736">
    <property type="entry name" value="ACP-like_sf"/>
</dbReference>
<sequence length="93" mass="10174">MVSSSPFPPSRLAVQSQILRVIRQRKALAGRLRLTSSLTQDLHFDPVDVVDVILALEQRFHLTIPDEVPLHVVGDLVQYVTAHLPSGAAPSAN</sequence>
<proteinExistence type="predicted"/>
<reference evidence="1 2" key="1">
    <citation type="submission" date="2020-11" db="EMBL/GenBank/DDBJ databases">
        <authorList>
            <person name="Kim M.K."/>
        </authorList>
    </citation>
    <scope>NUCLEOTIDE SEQUENCE [LARGE SCALE GENOMIC DNA]</scope>
    <source>
        <strain evidence="1 2">BT683</strain>
    </source>
</reference>
<evidence type="ECO:0000313" key="2">
    <source>
        <dbReference type="Proteomes" id="UP000597617"/>
    </source>
</evidence>
<dbReference type="EMBL" id="JADQDQ010000011">
    <property type="protein sequence ID" value="MBF9239343.1"/>
    <property type="molecule type" value="Genomic_DNA"/>
</dbReference>
<evidence type="ECO:0000313" key="1">
    <source>
        <dbReference type="EMBL" id="MBF9239343.1"/>
    </source>
</evidence>
<dbReference type="SUPFAM" id="SSF47336">
    <property type="entry name" value="ACP-like"/>
    <property type="match status" value="1"/>
</dbReference>
<organism evidence="1 2">
    <name type="scientific">Hymenobacter jeongseonensis</name>
    <dbReference type="NCBI Taxonomy" id="2791027"/>
    <lineage>
        <taxon>Bacteria</taxon>
        <taxon>Pseudomonadati</taxon>
        <taxon>Bacteroidota</taxon>
        <taxon>Cytophagia</taxon>
        <taxon>Cytophagales</taxon>
        <taxon>Hymenobacteraceae</taxon>
        <taxon>Hymenobacter</taxon>
    </lineage>
</organism>